<dbReference type="OrthoDB" id="2112831at2"/>
<accession>A0A075LNU2</accession>
<dbReference type="HOGENOM" id="CLU_117584_2_0_9"/>
<name>A0A075LNU2_9BACI</name>
<proteinExistence type="predicted"/>
<reference evidence="1 2" key="1">
    <citation type="submission" date="2014-07" db="EMBL/GenBank/DDBJ databases">
        <title>Complete genome sequence of a moderately halophilic bacterium Terribacillus aidingensis MP602, isolated from Cryptomeria fortunei in Tianmu mountain in China.</title>
        <authorList>
            <person name="Wang Y."/>
            <person name="Lu P."/>
            <person name="Zhang L."/>
        </authorList>
    </citation>
    <scope>NUCLEOTIDE SEQUENCE [LARGE SCALE GENOMIC DNA]</scope>
    <source>
        <strain evidence="1 2">MP602</strain>
    </source>
</reference>
<dbReference type="GeneID" id="34222980"/>
<dbReference type="Pfam" id="PF20074">
    <property type="entry name" value="DUF6470"/>
    <property type="match status" value="1"/>
</dbReference>
<protein>
    <submittedName>
        <fullName evidence="1">Uncharacterized protein</fullName>
    </submittedName>
</protein>
<dbReference type="EMBL" id="CP008876">
    <property type="protein sequence ID" value="AIF68054.1"/>
    <property type="molecule type" value="Genomic_DNA"/>
</dbReference>
<dbReference type="InterPro" id="IPR045527">
    <property type="entry name" value="DUF6470"/>
</dbReference>
<evidence type="ECO:0000313" key="1">
    <source>
        <dbReference type="EMBL" id="AIF68054.1"/>
    </source>
</evidence>
<dbReference type="KEGG" id="tap:GZ22_16380"/>
<evidence type="ECO:0000313" key="2">
    <source>
        <dbReference type="Proteomes" id="UP000027980"/>
    </source>
</evidence>
<dbReference type="RefSeq" id="WP_038564531.1">
    <property type="nucleotide sequence ID" value="NZ_CP008876.1"/>
</dbReference>
<dbReference type="AlphaFoldDB" id="A0A075LNU2"/>
<organism evidence="1 2">
    <name type="scientific">Terribacillus saccharophilus</name>
    <dbReference type="NCBI Taxonomy" id="361277"/>
    <lineage>
        <taxon>Bacteria</taxon>
        <taxon>Bacillati</taxon>
        <taxon>Bacillota</taxon>
        <taxon>Bacilli</taxon>
        <taxon>Bacillales</taxon>
        <taxon>Bacillaceae</taxon>
        <taxon>Terribacillus</taxon>
    </lineage>
</organism>
<dbReference type="Proteomes" id="UP000027980">
    <property type="component" value="Chromosome"/>
</dbReference>
<sequence length="197" mass="22472">MQMPQVRLQSQQAKISLNTTDASVNIQQPEAEQTIRQPKAEITMHTTPSKLTIDQTQAWNDMDLKSVFKRTEDFANLGKKSNLEGIARRVQEGKEMMEIEKGGDPIVAQAKRIDERKLKDFAIGWIPSRFSVKIDYKPSNLEIDVNINAPEIKNTPNKPQIAYERGQVDTGIMQYQSLKVDFENLKFYGVNGFELNI</sequence>
<gene>
    <name evidence="1" type="ORF">GZ22_16380</name>
</gene>